<keyword evidence="3" id="KW-1185">Reference proteome</keyword>
<dbReference type="Proteomes" id="UP000262230">
    <property type="component" value="Segment"/>
</dbReference>
<dbReference type="EMBL" id="MH651172">
    <property type="protein sequence ID" value="AXQ63389.1"/>
    <property type="molecule type" value="Genomic_DNA"/>
</dbReference>
<dbReference type="RefSeq" id="YP_009840913.1">
    <property type="nucleotide sequence ID" value="NC_048728.1"/>
</dbReference>
<organism evidence="2 3">
    <name type="scientific">Streptomyces phage Comrade</name>
    <dbReference type="NCBI Taxonomy" id="2301714"/>
    <lineage>
        <taxon>Viruses</taxon>
        <taxon>Duplodnaviria</taxon>
        <taxon>Heunggongvirae</taxon>
        <taxon>Uroviricota</taxon>
        <taxon>Caudoviricetes</taxon>
        <taxon>Stanwilliamsviridae</taxon>
        <taxon>Loccivirinae</taxon>
        <taxon>Gilsonvirus</taxon>
        <taxon>Gilsonvirus comrade</taxon>
    </lineage>
</organism>
<proteinExistence type="predicted"/>
<keyword evidence="1" id="KW-0472">Membrane</keyword>
<name>A0A385DXZ4_9CAUD</name>
<evidence type="ECO:0000313" key="3">
    <source>
        <dbReference type="Proteomes" id="UP000262230"/>
    </source>
</evidence>
<reference evidence="2 3" key="1">
    <citation type="submission" date="2018-07" db="EMBL/GenBank/DDBJ databases">
        <authorList>
            <person name="Khadka D."/>
            <person name="Jones J."/>
            <person name="Carrillo K."/>
            <person name="Beckwith M.D."/>
            <person name="Griffiths E.C."/>
            <person name="LeFan V.M."/>
            <person name="Nayek S."/>
            <person name="Layton S.R."/>
            <person name="Kim T."/>
            <person name="Hughes L."/>
            <person name="Garlena R.A."/>
            <person name="Russell D.A."/>
            <person name="Pope W.H."/>
            <person name="Jacobs-Sera D."/>
            <person name="Hatfull G.F."/>
        </authorList>
    </citation>
    <scope>NUCLEOTIDE SEQUENCE [LARGE SCALE GENOMIC DNA]</scope>
</reference>
<dbReference type="GeneID" id="55611120"/>
<accession>A0A385DXZ4</accession>
<sequence>MLTWLLSSAVLGVMLAILRLGWKVIRGYDKARKELIPAVSSNRAGVTILRRKKFRAVKTALGFKELAGGHINYKEYEPQRNMSIMEYNLTLK</sequence>
<keyword evidence="1" id="KW-0812">Transmembrane</keyword>
<evidence type="ECO:0000313" key="2">
    <source>
        <dbReference type="EMBL" id="AXQ63389.1"/>
    </source>
</evidence>
<feature type="transmembrane region" description="Helical" evidence="1">
    <location>
        <begin position="6"/>
        <end position="25"/>
    </location>
</feature>
<gene>
    <name evidence="2" type="primary">142</name>
    <name evidence="2" type="ORF">SEA_COMRADE_142</name>
</gene>
<dbReference type="KEGG" id="vg:55611120"/>
<keyword evidence="1" id="KW-1133">Transmembrane helix</keyword>
<protein>
    <submittedName>
        <fullName evidence="2">Uncharacterized protein</fullName>
    </submittedName>
</protein>
<evidence type="ECO:0000256" key="1">
    <source>
        <dbReference type="SAM" id="Phobius"/>
    </source>
</evidence>